<dbReference type="OrthoDB" id="3671213at2"/>
<keyword evidence="4" id="KW-1185">Reference proteome</keyword>
<evidence type="ECO:0000313" key="3">
    <source>
        <dbReference type="EMBL" id="TGA95572.1"/>
    </source>
</evidence>
<dbReference type="RefSeq" id="WP_135341385.1">
    <property type="nucleotide sequence ID" value="NZ_JBHLTX010000039.1"/>
</dbReference>
<dbReference type="InterPro" id="IPR010872">
    <property type="entry name" value="MDMPI_C-term_domain"/>
</dbReference>
<evidence type="ECO:0000259" key="2">
    <source>
        <dbReference type="Pfam" id="PF11716"/>
    </source>
</evidence>
<keyword evidence="3" id="KW-0670">Pyruvate</keyword>
<dbReference type="GO" id="GO:0016853">
    <property type="term" value="F:isomerase activity"/>
    <property type="evidence" value="ECO:0007669"/>
    <property type="project" value="UniProtKB-KW"/>
</dbReference>
<protein>
    <submittedName>
        <fullName evidence="3">Maleylpyruvate isomerase family mycothiol-dependent enzyme</fullName>
    </submittedName>
</protein>
<proteinExistence type="predicted"/>
<evidence type="ECO:0000259" key="1">
    <source>
        <dbReference type="Pfam" id="PF07398"/>
    </source>
</evidence>
<reference evidence="3 4" key="1">
    <citation type="submission" date="2019-03" db="EMBL/GenBank/DDBJ databases">
        <authorList>
            <person name="Gonzalez-Pimentel J.L."/>
        </authorList>
    </citation>
    <scope>NUCLEOTIDE SEQUENCE [LARGE SCALE GENOMIC DNA]</scope>
    <source>
        <strain evidence="3 4">JCM 31289</strain>
    </source>
</reference>
<dbReference type="Proteomes" id="UP000297948">
    <property type="component" value="Unassembled WGS sequence"/>
</dbReference>
<organism evidence="3 4">
    <name type="scientific">Streptomyces palmae</name>
    <dbReference type="NCBI Taxonomy" id="1701085"/>
    <lineage>
        <taxon>Bacteria</taxon>
        <taxon>Bacillati</taxon>
        <taxon>Actinomycetota</taxon>
        <taxon>Actinomycetes</taxon>
        <taxon>Kitasatosporales</taxon>
        <taxon>Streptomycetaceae</taxon>
        <taxon>Streptomyces</taxon>
    </lineage>
</organism>
<dbReference type="InterPro" id="IPR024344">
    <property type="entry name" value="MDMPI_metal-binding"/>
</dbReference>
<dbReference type="EMBL" id="SRID01000314">
    <property type="protein sequence ID" value="TGA95572.1"/>
    <property type="molecule type" value="Genomic_DNA"/>
</dbReference>
<feature type="domain" description="Mycothiol-dependent maleylpyruvate isomerase metal-binding" evidence="2">
    <location>
        <begin position="18"/>
        <end position="142"/>
    </location>
</feature>
<dbReference type="Pfam" id="PF07398">
    <property type="entry name" value="MDMPI_C"/>
    <property type="match status" value="1"/>
</dbReference>
<sequence length="264" mass="28785">MTTPTADHRLGHDRYCSEIIAQTDQLRELLARTELSAQVPTCPEWTMADLLRHVGGAHRWAETIVRTRATEVVRGDQVPNGIGPEERDALDAWLAEGATLLTETLREAGPETRAWTWTPEGTAGFWARRMTHETLVHRADAASADGDSFTADAAVAADAIDEWLEILSGPAGAHVSPKLGALGHPGQSLHLHATDADGAEWLIELGEGGFTWSRSHAKATVAVRGTVADLLRVFYRRLPADSERVEVLGDAALLEHWLEHASFE</sequence>
<dbReference type="NCBIfam" id="TIGR03083">
    <property type="entry name" value="maleylpyruvate isomerase family mycothiol-dependent enzyme"/>
    <property type="match status" value="1"/>
</dbReference>
<dbReference type="Pfam" id="PF11716">
    <property type="entry name" value="MDMPI_N"/>
    <property type="match status" value="1"/>
</dbReference>
<dbReference type="InterPro" id="IPR034660">
    <property type="entry name" value="DinB/YfiT-like"/>
</dbReference>
<keyword evidence="3" id="KW-0413">Isomerase</keyword>
<evidence type="ECO:0000313" key="4">
    <source>
        <dbReference type="Proteomes" id="UP000297948"/>
    </source>
</evidence>
<dbReference type="GO" id="GO:0005886">
    <property type="term" value="C:plasma membrane"/>
    <property type="evidence" value="ECO:0007669"/>
    <property type="project" value="TreeGrafter"/>
</dbReference>
<dbReference type="PANTHER" id="PTHR40758">
    <property type="entry name" value="CONSERVED PROTEIN"/>
    <property type="match status" value="1"/>
</dbReference>
<comment type="caution">
    <text evidence="3">The sequence shown here is derived from an EMBL/GenBank/DDBJ whole genome shotgun (WGS) entry which is preliminary data.</text>
</comment>
<gene>
    <name evidence="3" type="ORF">E4099_25065</name>
</gene>
<dbReference type="AlphaFoldDB" id="A0A4Z0GGW9"/>
<name>A0A4Z0GGW9_9ACTN</name>
<feature type="domain" description="MDMPI C-terminal" evidence="1">
    <location>
        <begin position="155"/>
        <end position="255"/>
    </location>
</feature>
<accession>A0A4Z0GGW9</accession>
<dbReference type="InterPro" id="IPR017517">
    <property type="entry name" value="Maleyloyr_isom"/>
</dbReference>
<dbReference type="SUPFAM" id="SSF109854">
    <property type="entry name" value="DinB/YfiT-like putative metalloenzymes"/>
    <property type="match status" value="1"/>
</dbReference>
<dbReference type="PANTHER" id="PTHR40758:SF1">
    <property type="entry name" value="CONSERVED PROTEIN"/>
    <property type="match status" value="1"/>
</dbReference>
<dbReference type="GO" id="GO:0046872">
    <property type="term" value="F:metal ion binding"/>
    <property type="evidence" value="ECO:0007669"/>
    <property type="project" value="InterPro"/>
</dbReference>